<dbReference type="Gene3D" id="2.60.40.10">
    <property type="entry name" value="Immunoglobulins"/>
    <property type="match status" value="2"/>
</dbReference>
<dbReference type="Ensembl" id="ENSAMXT00000038104.1">
    <property type="protein sequence ID" value="ENSAMXP00000050802.1"/>
    <property type="gene ID" value="ENSAMXG00000035702.1"/>
</dbReference>
<proteinExistence type="inferred from homology"/>
<evidence type="ECO:0000259" key="6">
    <source>
        <dbReference type="Pfam" id="PF01108"/>
    </source>
</evidence>
<feature type="domain" description="Interferon/interleukin receptor" evidence="7">
    <location>
        <begin position="126"/>
        <end position="230"/>
    </location>
</feature>
<reference evidence="8" key="3">
    <citation type="submission" date="2025-08" db="UniProtKB">
        <authorList>
            <consortium name="Ensembl"/>
        </authorList>
    </citation>
    <scope>IDENTIFICATION</scope>
</reference>
<organism evidence="8 9">
    <name type="scientific">Astyanax mexicanus</name>
    <name type="common">Blind cave fish</name>
    <name type="synonym">Astyanax fasciatus mexicanus</name>
    <dbReference type="NCBI Taxonomy" id="7994"/>
    <lineage>
        <taxon>Eukaryota</taxon>
        <taxon>Metazoa</taxon>
        <taxon>Chordata</taxon>
        <taxon>Craniata</taxon>
        <taxon>Vertebrata</taxon>
        <taxon>Euteleostomi</taxon>
        <taxon>Actinopterygii</taxon>
        <taxon>Neopterygii</taxon>
        <taxon>Teleostei</taxon>
        <taxon>Ostariophysi</taxon>
        <taxon>Characiformes</taxon>
        <taxon>Characoidei</taxon>
        <taxon>Acestrorhamphidae</taxon>
        <taxon>Acestrorhamphinae</taxon>
        <taxon>Astyanax</taxon>
    </lineage>
</organism>
<dbReference type="Bgee" id="ENSAMXG00000035702">
    <property type="expression patterns" value="Expressed in muscle tissue and 12 other cell types or tissues"/>
</dbReference>
<dbReference type="InterPro" id="IPR050650">
    <property type="entry name" value="Type-II_Cytokine-TF_Rcpt"/>
</dbReference>
<evidence type="ECO:0000256" key="3">
    <source>
        <dbReference type="ARBA" id="ARBA00023157"/>
    </source>
</evidence>
<dbReference type="InterPro" id="IPR015373">
    <property type="entry name" value="Interferon/interleukin_rcp_dom"/>
</dbReference>
<feature type="chain" id="PRO_5017262015" evidence="5">
    <location>
        <begin position="23"/>
        <end position="231"/>
    </location>
</feature>
<dbReference type="Proteomes" id="UP000018467">
    <property type="component" value="Unassembled WGS sequence"/>
</dbReference>
<dbReference type="GO" id="GO:0004896">
    <property type="term" value="F:cytokine receptor activity"/>
    <property type="evidence" value="ECO:0007669"/>
    <property type="project" value="TreeGrafter"/>
</dbReference>
<keyword evidence="9" id="KW-1185">Reference proteome</keyword>
<protein>
    <submittedName>
        <fullName evidence="8">Interleukin-22 receptor subunit alpha-2-like</fullName>
    </submittedName>
</protein>
<evidence type="ECO:0000256" key="5">
    <source>
        <dbReference type="SAM" id="SignalP"/>
    </source>
</evidence>
<evidence type="ECO:0000256" key="1">
    <source>
        <dbReference type="ARBA" id="ARBA00005399"/>
    </source>
</evidence>
<feature type="domain" description="Fibronectin type-III" evidence="6">
    <location>
        <begin position="11"/>
        <end position="114"/>
    </location>
</feature>
<dbReference type="AlphaFoldDB" id="A0A3B1K7Y8"/>
<dbReference type="Pfam" id="PF09294">
    <property type="entry name" value="Interfer-bind"/>
    <property type="match status" value="1"/>
</dbReference>
<dbReference type="PANTHER" id="PTHR20859">
    <property type="entry name" value="INTERFERON/INTERLEUKIN RECEPTOR"/>
    <property type="match status" value="1"/>
</dbReference>
<comment type="similarity">
    <text evidence="1">Belongs to the type II cytokine receptor family.</text>
</comment>
<keyword evidence="3" id="KW-1015">Disulfide bond</keyword>
<accession>A0A3B1K7Y8</accession>
<dbReference type="GO" id="GO:0005886">
    <property type="term" value="C:plasma membrane"/>
    <property type="evidence" value="ECO:0007669"/>
    <property type="project" value="TreeGrafter"/>
</dbReference>
<feature type="signal peptide" evidence="5">
    <location>
        <begin position="1"/>
        <end position="22"/>
    </location>
</feature>
<reference evidence="9" key="2">
    <citation type="journal article" date="2014" name="Nat. Commun.">
        <title>The cavefish genome reveals candidate genes for eye loss.</title>
        <authorList>
            <person name="McGaugh S.E."/>
            <person name="Gross J.B."/>
            <person name="Aken B."/>
            <person name="Blin M."/>
            <person name="Borowsky R."/>
            <person name="Chalopin D."/>
            <person name="Hinaux H."/>
            <person name="Jeffery W.R."/>
            <person name="Keene A."/>
            <person name="Ma L."/>
            <person name="Minx P."/>
            <person name="Murphy D."/>
            <person name="O'Quin K.E."/>
            <person name="Retaux S."/>
            <person name="Rohner N."/>
            <person name="Searle S.M."/>
            <person name="Stahl B.A."/>
            <person name="Tabin C."/>
            <person name="Volff J.N."/>
            <person name="Yoshizawa M."/>
            <person name="Warren W.C."/>
        </authorList>
    </citation>
    <scope>NUCLEOTIDE SEQUENCE [LARGE SCALE GENOMIC DNA]</scope>
    <source>
        <strain evidence="9">female</strain>
    </source>
</reference>
<dbReference type="InterPro" id="IPR013783">
    <property type="entry name" value="Ig-like_fold"/>
</dbReference>
<reference evidence="9" key="1">
    <citation type="submission" date="2013-03" db="EMBL/GenBank/DDBJ databases">
        <authorList>
            <person name="Jeffery W."/>
            <person name="Warren W."/>
            <person name="Wilson R.K."/>
        </authorList>
    </citation>
    <scope>NUCLEOTIDE SEQUENCE</scope>
    <source>
        <strain evidence="9">female</strain>
    </source>
</reference>
<dbReference type="SUPFAM" id="SSF49265">
    <property type="entry name" value="Fibronectin type III"/>
    <property type="match status" value="2"/>
</dbReference>
<keyword evidence="2 5" id="KW-0732">Signal</keyword>
<evidence type="ECO:0000259" key="7">
    <source>
        <dbReference type="Pfam" id="PF09294"/>
    </source>
</evidence>
<dbReference type="GeneTree" id="ENSGT00940000161124"/>
<evidence type="ECO:0000313" key="9">
    <source>
        <dbReference type="Proteomes" id="UP000018467"/>
    </source>
</evidence>
<dbReference type="PANTHER" id="PTHR20859:SF53">
    <property type="entry name" value="INTERLEUKIN-22 RECEPTOR SUBUNIT ALPHA-1"/>
    <property type="match status" value="1"/>
</dbReference>
<reference evidence="8" key="4">
    <citation type="submission" date="2025-09" db="UniProtKB">
        <authorList>
            <consortium name="Ensembl"/>
        </authorList>
    </citation>
    <scope>IDENTIFICATION</scope>
</reference>
<dbReference type="STRING" id="7994.ENSAMXP00000050802"/>
<evidence type="ECO:0000256" key="4">
    <source>
        <dbReference type="ARBA" id="ARBA00023170"/>
    </source>
</evidence>
<keyword evidence="4" id="KW-0675">Receptor</keyword>
<evidence type="ECO:0000256" key="2">
    <source>
        <dbReference type="ARBA" id="ARBA00022729"/>
    </source>
</evidence>
<dbReference type="InParanoid" id="A0A3B1K7Y8"/>
<dbReference type="Pfam" id="PF01108">
    <property type="entry name" value="Tissue_fac"/>
    <property type="match status" value="1"/>
</dbReference>
<sequence>MFVPATLLLLLCDLVLLSCANSTLPFLDDLAPLKVEFHSLNFRNVLHWRQHPGAPEDLQYVVQYKVYGEKQWSDAKLCQAIHDFQCDLSQETSDPREWYYARVQAISFKGMSPWIISSRFHPRWDTTFSPPQIRLNLTEQGIVVHIRPPRSPLQGRKQNRIAVTKLQKLIFRIYLIHNGIDKDTYETDGCSKKVLIKALSPKTAYCLQAVTVTPPFGRTSTRSPSTCITTA</sequence>
<evidence type="ECO:0000313" key="8">
    <source>
        <dbReference type="Ensembl" id="ENSAMXP00000050802.1"/>
    </source>
</evidence>
<dbReference type="InterPro" id="IPR036116">
    <property type="entry name" value="FN3_sf"/>
</dbReference>
<dbReference type="InterPro" id="IPR003961">
    <property type="entry name" value="FN3_dom"/>
</dbReference>
<dbReference type="FunFam" id="2.60.40.10:FF:000348">
    <property type="entry name" value="Interleukin 20 receptor subunit alpha"/>
    <property type="match status" value="1"/>
</dbReference>
<name>A0A3B1K7Y8_ASTMX</name>